<feature type="non-terminal residue" evidence="1">
    <location>
        <position position="1"/>
    </location>
</feature>
<accession>A0A371EUL5</accession>
<dbReference type="EMBL" id="QJKJ01011977">
    <property type="protein sequence ID" value="RDX69758.1"/>
    <property type="molecule type" value="Genomic_DNA"/>
</dbReference>
<organism evidence="1 2">
    <name type="scientific">Mucuna pruriens</name>
    <name type="common">Velvet bean</name>
    <name type="synonym">Dolichos pruriens</name>
    <dbReference type="NCBI Taxonomy" id="157652"/>
    <lineage>
        <taxon>Eukaryota</taxon>
        <taxon>Viridiplantae</taxon>
        <taxon>Streptophyta</taxon>
        <taxon>Embryophyta</taxon>
        <taxon>Tracheophyta</taxon>
        <taxon>Spermatophyta</taxon>
        <taxon>Magnoliopsida</taxon>
        <taxon>eudicotyledons</taxon>
        <taxon>Gunneridae</taxon>
        <taxon>Pentapetalae</taxon>
        <taxon>rosids</taxon>
        <taxon>fabids</taxon>
        <taxon>Fabales</taxon>
        <taxon>Fabaceae</taxon>
        <taxon>Papilionoideae</taxon>
        <taxon>50 kb inversion clade</taxon>
        <taxon>NPAAA clade</taxon>
        <taxon>indigoferoid/millettioid clade</taxon>
        <taxon>Phaseoleae</taxon>
        <taxon>Mucuna</taxon>
    </lineage>
</organism>
<protein>
    <submittedName>
        <fullName evidence="1">Uncharacterized protein</fullName>
    </submittedName>
</protein>
<gene>
    <name evidence="1" type="ORF">CR513_51090</name>
</gene>
<reference evidence="1" key="1">
    <citation type="submission" date="2018-05" db="EMBL/GenBank/DDBJ databases">
        <title>Draft genome of Mucuna pruriens seed.</title>
        <authorList>
            <person name="Nnadi N.E."/>
            <person name="Vos R."/>
            <person name="Hasami M.H."/>
            <person name="Devisetty U.K."/>
            <person name="Aguiy J.C."/>
        </authorList>
    </citation>
    <scope>NUCLEOTIDE SEQUENCE [LARGE SCALE GENOMIC DNA]</scope>
    <source>
        <strain evidence="1">JCA_2017</strain>
    </source>
</reference>
<evidence type="ECO:0000313" key="2">
    <source>
        <dbReference type="Proteomes" id="UP000257109"/>
    </source>
</evidence>
<name>A0A371EUL5_MUCPR</name>
<comment type="caution">
    <text evidence="1">The sequence shown here is derived from an EMBL/GenBank/DDBJ whole genome shotgun (WGS) entry which is preliminary data.</text>
</comment>
<dbReference type="AlphaFoldDB" id="A0A371EUL5"/>
<evidence type="ECO:0000313" key="1">
    <source>
        <dbReference type="EMBL" id="RDX69758.1"/>
    </source>
</evidence>
<dbReference type="Proteomes" id="UP000257109">
    <property type="component" value="Unassembled WGS sequence"/>
</dbReference>
<sequence length="106" mass="12977">AKERHSEALRRAQEREEELDDNWKRQRQLVGENYPRRWRIPPKTSRDNLLAKRLMKLRFHQILGRWWWNPLMEHKTLTLICRLSKRKCTLRGIAMQWMATLSAKTI</sequence>
<proteinExistence type="predicted"/>
<keyword evidence="2" id="KW-1185">Reference proteome</keyword>